<evidence type="ECO:0000256" key="11">
    <source>
        <dbReference type="SAM" id="MobiDB-lite"/>
    </source>
</evidence>
<keyword evidence="4" id="KW-0255">Endonuclease</keyword>
<comment type="similarity">
    <text evidence="2">Belongs to the XPF family.</text>
</comment>
<accession>A0A3L8E4Q4</accession>
<dbReference type="Gene3D" id="1.10.150.20">
    <property type="entry name" value="5' to 3' exonuclease, C-terminal subdomain"/>
    <property type="match status" value="1"/>
</dbReference>
<protein>
    <recommendedName>
        <fullName evidence="10">DNA repair endonuclease XPF</fullName>
    </recommendedName>
</protein>
<evidence type="ECO:0000256" key="3">
    <source>
        <dbReference type="ARBA" id="ARBA00022722"/>
    </source>
</evidence>
<dbReference type="InterPro" id="IPR006167">
    <property type="entry name" value="XPF"/>
</dbReference>
<evidence type="ECO:0000256" key="5">
    <source>
        <dbReference type="ARBA" id="ARBA00022763"/>
    </source>
</evidence>
<evidence type="ECO:0000256" key="8">
    <source>
        <dbReference type="ARBA" id="ARBA00023204"/>
    </source>
</evidence>
<dbReference type="SUPFAM" id="SSF52980">
    <property type="entry name" value="Restriction endonuclease-like"/>
    <property type="match status" value="1"/>
</dbReference>
<keyword evidence="9" id="KW-0539">Nucleus</keyword>
<evidence type="ECO:0000256" key="4">
    <source>
        <dbReference type="ARBA" id="ARBA00022759"/>
    </source>
</evidence>
<keyword evidence="8" id="KW-0234">DNA repair</keyword>
<keyword evidence="6" id="KW-0378">Hydrolase</keyword>
<dbReference type="Pfam" id="PF02732">
    <property type="entry name" value="ERCC4"/>
    <property type="match status" value="1"/>
</dbReference>
<comment type="caution">
    <text evidence="14">The sequence shown here is derived from an EMBL/GenBank/DDBJ whole genome shotgun (WGS) entry which is preliminary data.</text>
</comment>
<organism evidence="14">
    <name type="scientific">Ooceraea biroi</name>
    <name type="common">Clonal raider ant</name>
    <name type="synonym">Cerapachys biroi</name>
    <dbReference type="NCBI Taxonomy" id="2015173"/>
    <lineage>
        <taxon>Eukaryota</taxon>
        <taxon>Metazoa</taxon>
        <taxon>Ecdysozoa</taxon>
        <taxon>Arthropoda</taxon>
        <taxon>Hexapoda</taxon>
        <taxon>Insecta</taxon>
        <taxon>Pterygota</taxon>
        <taxon>Neoptera</taxon>
        <taxon>Endopterygota</taxon>
        <taxon>Hymenoptera</taxon>
        <taxon>Apocrita</taxon>
        <taxon>Aculeata</taxon>
        <taxon>Formicoidea</taxon>
        <taxon>Formicidae</taxon>
        <taxon>Dorylinae</taxon>
        <taxon>Ooceraea</taxon>
    </lineage>
</organism>
<feature type="region of interest" description="Disordered" evidence="11">
    <location>
        <begin position="558"/>
        <end position="589"/>
    </location>
</feature>
<dbReference type="NCBIfam" id="TIGR00596">
    <property type="entry name" value="rad1"/>
    <property type="match status" value="1"/>
</dbReference>
<dbReference type="GO" id="GO:1901255">
    <property type="term" value="P:nucleotide-excision repair involved in interstrand cross-link repair"/>
    <property type="evidence" value="ECO:0007669"/>
    <property type="project" value="TreeGrafter"/>
</dbReference>
<feature type="chain" id="PRO_5017978941" description="DNA repair endonuclease XPF" evidence="12">
    <location>
        <begin position="22"/>
        <end position="1025"/>
    </location>
</feature>
<evidence type="ECO:0000256" key="9">
    <source>
        <dbReference type="ARBA" id="ARBA00023242"/>
    </source>
</evidence>
<proteinExistence type="inferred from homology"/>
<dbReference type="GO" id="GO:0003684">
    <property type="term" value="F:damaged DNA binding"/>
    <property type="evidence" value="ECO:0007669"/>
    <property type="project" value="TreeGrafter"/>
</dbReference>
<dbReference type="InterPro" id="IPR031420">
    <property type="entry name" value="UPF0669"/>
</dbReference>
<keyword evidence="12" id="KW-0732">Signal</keyword>
<dbReference type="InterPro" id="IPR006166">
    <property type="entry name" value="ERCC4_domain"/>
</dbReference>
<dbReference type="GO" id="GO:0000712">
    <property type="term" value="P:resolution of meiotic recombination intermediates"/>
    <property type="evidence" value="ECO:0007669"/>
    <property type="project" value="TreeGrafter"/>
</dbReference>
<dbReference type="PANTHER" id="PTHR10150:SF0">
    <property type="entry name" value="DNA REPAIR ENDONUCLEASE XPF"/>
    <property type="match status" value="1"/>
</dbReference>
<dbReference type="SMART" id="SM00891">
    <property type="entry name" value="ERCC4"/>
    <property type="match status" value="1"/>
</dbReference>
<feature type="signal peptide" evidence="12">
    <location>
        <begin position="1"/>
        <end position="21"/>
    </location>
</feature>
<dbReference type="CDD" id="cd20078">
    <property type="entry name" value="XPF_nuclease_XPF_euk"/>
    <property type="match status" value="1"/>
</dbReference>
<feature type="compositionally biased region" description="Basic and acidic residues" evidence="11">
    <location>
        <begin position="558"/>
        <end position="567"/>
    </location>
</feature>
<sequence length="1025" mass="116567">MRCTMKTILFIIGTLLTCALALEEELLHYVSDDVPGGSYKYYSLTYDGYIKIRLTSITGDADLYASQTTTKPTYEPDHYCLQSTTCGEDIIFIPKSFKRPVSIGVYGHPSHEISKYTLSVFEVTVEDDNFPYHQTSRSEISDKDREAKMLEYENQIFLDILHEDGLVITAKGLGIEIVFGNVLKAYSDPGNLVIVLGTTDYDERYFIDLLKSYGTNMLPRVVNAECPSNEREVMYLEGGVLFISGRILVVDLLKNRVPLHLVTGVLVYRAHNILNAYQEAFALRLYRQSNKTGFIKAFTNSSLAFTVGFSRVERVMKALFVKKLYLWPRFHSIVNSCLSKHMPEVIELHVKITPKMENIQTALLDIMNYIVKELKRLNKYLDLDELTVENAIAKKFHKQLHLQLDPIWHQLSTTTKQLFSDLKTLRSLVMSLTYQDSVSFYCMLNSLRTMEYAVKASGWIMLDEAENLFKYAKSRVYTDKSELKPEPNPKWIALSEVLNEIQEQKRKKDDDSIDKVFILVQDNNVCHQLKNYLTMGANEYLLYHSLKKLSHIELQKTSGKCEKKADDQQSTSENMSENTENTDEDLQGDQDTYILTLSQKSTEDTEPSTSKGDVKHQTLFEECSQLAELDVTSCAKSAPVVIIQAIKKGGDPMAVQRTLTEHMPNNVILYAADIGTVRQLEVYQNNHPSIGLKVYFLIYGGSVEEQEYLTSLRREKEAFHSLINTKTTMVVPEEQDGKSEDCLALMIHSDSAAAEENTRKGGMQSEAKVIPKVIVDMREFRSELPAILYTRGIKIEPVTLVVGDYILTPEICVERKSISDLIGSLLSGRLYNQAVAMTRHYAKPMLLIEFDQNKPFCFQGNYYGSRDFQNSTITTKLQLLTLHFPKLKIIWSPSPHATAQLFEELKQGRDQPDANVAAKIGADENTEDKQIMMEKYNSRIQDFVAKLPGVHSKNLRVLLNKGQSLSHLIRLTKEELKEILGNANDAEMLHKALHEKCLSTDEKSSTKVSKVRGKNLFTRVKKAKT</sequence>
<dbReference type="Gene3D" id="3.40.50.10130">
    <property type="match status" value="1"/>
</dbReference>
<keyword evidence="7" id="KW-0238">DNA-binding</keyword>
<dbReference type="InterPro" id="IPR010994">
    <property type="entry name" value="RuvA_2-like"/>
</dbReference>
<comment type="subcellular location">
    <subcellularLocation>
        <location evidence="1">Nucleus</location>
    </subcellularLocation>
</comment>
<dbReference type="EMBL" id="QOIP01000001">
    <property type="protein sequence ID" value="RLU27522.1"/>
    <property type="molecule type" value="Genomic_DNA"/>
</dbReference>
<evidence type="ECO:0000313" key="14">
    <source>
        <dbReference type="EMBL" id="RLU27522.1"/>
    </source>
</evidence>
<dbReference type="GO" id="GO:0000724">
    <property type="term" value="P:double-strand break repair via homologous recombination"/>
    <property type="evidence" value="ECO:0007669"/>
    <property type="project" value="TreeGrafter"/>
</dbReference>
<reference evidence="14" key="2">
    <citation type="submission" date="2018-07" db="EMBL/GenBank/DDBJ databases">
        <authorList>
            <person name="Mckenzie S.K."/>
            <person name="Kronauer D.J.C."/>
        </authorList>
    </citation>
    <scope>NUCLEOTIDE SEQUENCE</scope>
    <source>
        <strain evidence="14">Clonal line C1</strain>
    </source>
</reference>
<evidence type="ECO:0000256" key="10">
    <source>
        <dbReference type="ARBA" id="ARBA00072370"/>
    </source>
</evidence>
<dbReference type="Pfam" id="PF17065">
    <property type="entry name" value="UPF0669"/>
    <property type="match status" value="1"/>
</dbReference>
<dbReference type="InterPro" id="IPR047520">
    <property type="entry name" value="XPF_nuclease"/>
</dbReference>
<feature type="compositionally biased region" description="Polar residues" evidence="11">
    <location>
        <begin position="568"/>
        <end position="579"/>
    </location>
</feature>
<evidence type="ECO:0000256" key="7">
    <source>
        <dbReference type="ARBA" id="ARBA00023125"/>
    </source>
</evidence>
<dbReference type="GO" id="GO:0003697">
    <property type="term" value="F:single-stranded DNA binding"/>
    <property type="evidence" value="ECO:0007669"/>
    <property type="project" value="InterPro"/>
</dbReference>
<dbReference type="GO" id="GO:0000110">
    <property type="term" value="C:nucleotide-excision repair factor 1 complex"/>
    <property type="evidence" value="ECO:0007669"/>
    <property type="project" value="TreeGrafter"/>
</dbReference>
<keyword evidence="3" id="KW-0540">Nuclease</keyword>
<dbReference type="PANTHER" id="PTHR10150">
    <property type="entry name" value="DNA REPAIR ENDONUCLEASE XPF"/>
    <property type="match status" value="1"/>
</dbReference>
<evidence type="ECO:0000256" key="12">
    <source>
        <dbReference type="SAM" id="SignalP"/>
    </source>
</evidence>
<dbReference type="FunFam" id="3.40.50.10130:FF:000002">
    <property type="entry name" value="DNA repair endonuclease XPF"/>
    <property type="match status" value="1"/>
</dbReference>
<dbReference type="SUPFAM" id="SSF47781">
    <property type="entry name" value="RuvA domain 2-like"/>
    <property type="match status" value="1"/>
</dbReference>
<evidence type="ECO:0000256" key="1">
    <source>
        <dbReference type="ARBA" id="ARBA00004123"/>
    </source>
</evidence>
<evidence type="ECO:0000256" key="6">
    <source>
        <dbReference type="ARBA" id="ARBA00022801"/>
    </source>
</evidence>
<name>A0A3L8E4Q4_OOCBI</name>
<dbReference type="Proteomes" id="UP000279307">
    <property type="component" value="Chromosome 1"/>
</dbReference>
<keyword evidence="5" id="KW-0227">DNA damage</keyword>
<evidence type="ECO:0000259" key="13">
    <source>
        <dbReference type="SMART" id="SM00891"/>
    </source>
</evidence>
<dbReference type="GO" id="GO:0000014">
    <property type="term" value="F:single-stranded DNA endodeoxyribonuclease activity"/>
    <property type="evidence" value="ECO:0007669"/>
    <property type="project" value="TreeGrafter"/>
</dbReference>
<reference evidence="14" key="1">
    <citation type="journal article" date="2018" name="Genome Res.">
        <title>The genomic architecture and molecular evolution of ant odorant receptors.</title>
        <authorList>
            <person name="McKenzie S.K."/>
            <person name="Kronauer D.J.C."/>
        </authorList>
    </citation>
    <scope>NUCLEOTIDE SEQUENCE [LARGE SCALE GENOMIC DNA]</scope>
    <source>
        <strain evidence="14">Clonal line C1</strain>
    </source>
</reference>
<dbReference type="AlphaFoldDB" id="A0A3L8E4Q4"/>
<dbReference type="InterPro" id="IPR011335">
    <property type="entry name" value="Restrct_endonuc-II-like"/>
</dbReference>
<feature type="domain" description="ERCC4" evidence="13">
    <location>
        <begin position="772"/>
        <end position="852"/>
    </location>
</feature>
<gene>
    <name evidence="14" type="ORF">DMN91_001326</name>
</gene>
<dbReference type="OrthoDB" id="361020at2759"/>
<evidence type="ECO:0000256" key="2">
    <source>
        <dbReference type="ARBA" id="ARBA00010015"/>
    </source>
</evidence>